<accession>A0A6S7BNK0</accession>
<protein>
    <recommendedName>
        <fullName evidence="3">DUF4411 family protein</fullName>
    </recommendedName>
</protein>
<dbReference type="Pfam" id="PF14367">
    <property type="entry name" value="DUF4411"/>
    <property type="match status" value="1"/>
</dbReference>
<organism evidence="1 2">
    <name type="scientific">Paraburkholderia ultramafica</name>
    <dbReference type="NCBI Taxonomy" id="1544867"/>
    <lineage>
        <taxon>Bacteria</taxon>
        <taxon>Pseudomonadati</taxon>
        <taxon>Pseudomonadota</taxon>
        <taxon>Betaproteobacteria</taxon>
        <taxon>Burkholderiales</taxon>
        <taxon>Burkholderiaceae</taxon>
        <taxon>Paraburkholderia</taxon>
    </lineage>
</organism>
<keyword evidence="2" id="KW-1185">Reference proteome</keyword>
<dbReference type="AlphaFoldDB" id="A0A6S7BNK0"/>
<gene>
    <name evidence="1" type="ORF">LMG28614_06202</name>
</gene>
<sequence length="175" mass="19721">MPSNERFLLDSDVLISAKNLHYNPKYCGAFWDWILQAHQVGKILSIDKVRDELQVGKQEDVLHSWSQRPELSDFFVSSKPATAQWRKLAVWATTRTPKYLQAAQDKFLDVKSADAWLIAYASTQTDVTVVTNEKAEPASKKSIKLPDAAAALGVKTITLFELLQLHAHGTFSFQM</sequence>
<dbReference type="InterPro" id="IPR016541">
    <property type="entry name" value="UCP008505"/>
</dbReference>
<evidence type="ECO:0008006" key="3">
    <source>
        <dbReference type="Google" id="ProtNLM"/>
    </source>
</evidence>
<dbReference type="Proteomes" id="UP000494365">
    <property type="component" value="Unassembled WGS sequence"/>
</dbReference>
<reference evidence="1 2" key="1">
    <citation type="submission" date="2020-04" db="EMBL/GenBank/DDBJ databases">
        <authorList>
            <person name="De Canck E."/>
        </authorList>
    </citation>
    <scope>NUCLEOTIDE SEQUENCE [LARGE SCALE GENOMIC DNA]</scope>
    <source>
        <strain evidence="1 2">LMG 28614</strain>
    </source>
</reference>
<proteinExistence type="predicted"/>
<dbReference type="RefSeq" id="WP_175153142.1">
    <property type="nucleotide sequence ID" value="NZ_CADIKK010000041.1"/>
</dbReference>
<name>A0A6S7BNK0_9BURK</name>
<evidence type="ECO:0000313" key="2">
    <source>
        <dbReference type="Proteomes" id="UP000494365"/>
    </source>
</evidence>
<evidence type="ECO:0000313" key="1">
    <source>
        <dbReference type="EMBL" id="CAB3805411.1"/>
    </source>
</evidence>
<dbReference type="EMBL" id="CADIKK010000041">
    <property type="protein sequence ID" value="CAB3805411.1"/>
    <property type="molecule type" value="Genomic_DNA"/>
</dbReference>